<comment type="caution">
    <text evidence="2">The sequence shown here is derived from an EMBL/GenBank/DDBJ whole genome shotgun (WGS) entry which is preliminary data.</text>
</comment>
<dbReference type="SUPFAM" id="SSF51445">
    <property type="entry name" value="(Trans)glycosidases"/>
    <property type="match status" value="1"/>
</dbReference>
<reference evidence="2 3" key="1">
    <citation type="submission" date="2024-03" db="EMBL/GenBank/DDBJ databases">
        <title>Sequence of Lycoming College Course Isolates.</title>
        <authorList>
            <person name="Plotts O."/>
            <person name="Newman J."/>
        </authorList>
    </citation>
    <scope>NUCLEOTIDE SEQUENCE [LARGE SCALE GENOMIC DNA]</scope>
    <source>
        <strain evidence="2 3">CJB-3</strain>
    </source>
</reference>
<feature type="transmembrane region" description="Helical" evidence="1">
    <location>
        <begin position="12"/>
        <end position="30"/>
    </location>
</feature>
<organism evidence="2 3">
    <name type="scientific">Pedobacter panaciterrae</name>
    <dbReference type="NCBI Taxonomy" id="363849"/>
    <lineage>
        <taxon>Bacteria</taxon>
        <taxon>Pseudomonadati</taxon>
        <taxon>Bacteroidota</taxon>
        <taxon>Sphingobacteriia</taxon>
        <taxon>Sphingobacteriales</taxon>
        <taxon>Sphingobacteriaceae</taxon>
        <taxon>Pedobacter</taxon>
    </lineage>
</organism>
<accession>A0ABU8NGU1</accession>
<keyword evidence="1" id="KW-0472">Membrane</keyword>
<dbReference type="InterPro" id="IPR017853">
    <property type="entry name" value="GH"/>
</dbReference>
<keyword evidence="1" id="KW-1133">Transmembrane helix</keyword>
<dbReference type="EMBL" id="JBBEUB010000001">
    <property type="protein sequence ID" value="MEJ2901466.1"/>
    <property type="molecule type" value="Genomic_DNA"/>
</dbReference>
<evidence type="ECO:0000313" key="3">
    <source>
        <dbReference type="Proteomes" id="UP001378956"/>
    </source>
</evidence>
<name>A0ABU8NGU1_9SPHI</name>
<evidence type="ECO:0008006" key="4">
    <source>
        <dbReference type="Google" id="ProtNLM"/>
    </source>
</evidence>
<keyword evidence="3" id="KW-1185">Reference proteome</keyword>
<dbReference type="Proteomes" id="UP001378956">
    <property type="component" value="Unassembled WGS sequence"/>
</dbReference>
<dbReference type="Gene3D" id="3.20.20.80">
    <property type="entry name" value="Glycosidases"/>
    <property type="match status" value="1"/>
</dbReference>
<gene>
    <name evidence="2" type="ORF">WAE58_03480</name>
</gene>
<sequence>MSKQKTNSGLLLKLTIGFVGIALFVSLTGVKTPSTQNPIIAQTAVKSVDFLNSIGVNSAISKRGESLDKTIELMKYTGIRWIRAGYEGDIPEADFIKLHKETGVRFSYGLLSGGTDIKRLLAGARKLDAVGALLAFEGSNEPNNWGFKYKGAEGGKNLTWLPVAQLQKDLYDAVKSDKTLKKYPVWDLCENGAQTDNVGLQFLKIPKGAGTSMPDGTKYADFATCHNYFSHPSHPGLYDNQTWNAADPGPLCKVDGLYGNYGKTWRGKHKGYTENELLTLPRVTTETGGTLTDEITEEKQARLYLNLYLSQFKRNWRYTAVYLLRDRVDEAGNQTFGFYKPDYSPRKSAIYLHNLTTILADKPLKFSLGKLAFQIIGQPETVHTLLLQKSNGRFELVIWGEKAKGTEEIEIKLSKAYPLVKVYDPTKGTEAVQVLRNIKSVKLKTSDHPFVIEI</sequence>
<keyword evidence="1" id="KW-0812">Transmembrane</keyword>
<evidence type="ECO:0000256" key="1">
    <source>
        <dbReference type="SAM" id="Phobius"/>
    </source>
</evidence>
<proteinExistence type="predicted"/>
<protein>
    <recommendedName>
        <fullName evidence="4">Glycosyl hydrolase</fullName>
    </recommendedName>
</protein>
<dbReference type="RefSeq" id="WP_288880878.1">
    <property type="nucleotide sequence ID" value="NZ_CBFGNQ010000024.1"/>
</dbReference>
<evidence type="ECO:0000313" key="2">
    <source>
        <dbReference type="EMBL" id="MEJ2901466.1"/>
    </source>
</evidence>